<gene>
    <name evidence="9" type="ORF">GCM10009107_01730</name>
</gene>
<evidence type="ECO:0000256" key="1">
    <source>
        <dbReference type="ARBA" id="ARBA00006040"/>
    </source>
</evidence>
<dbReference type="Gene3D" id="1.10.1370.40">
    <property type="match status" value="1"/>
</dbReference>
<keyword evidence="3 7" id="KW-0479">Metal-binding</keyword>
<accession>A0ABP3UT95</accession>
<name>A0ABP3UT95_9BURK</name>
<comment type="caution">
    <text evidence="9">The sequence shown here is derived from an EMBL/GenBank/DDBJ whole genome shotgun (WGS) entry which is preliminary data.</text>
</comment>
<dbReference type="InterPro" id="IPR024079">
    <property type="entry name" value="MetalloPept_cat_dom_sf"/>
</dbReference>
<dbReference type="InterPro" id="IPR034005">
    <property type="entry name" value="M3A_DCP"/>
</dbReference>
<feature type="domain" description="Peptidase M3A/M3B catalytic" evidence="8">
    <location>
        <begin position="232"/>
        <end position="681"/>
    </location>
</feature>
<comment type="cofactor">
    <cofactor evidence="7">
        <name>Zn(2+)</name>
        <dbReference type="ChEBI" id="CHEBI:29105"/>
    </cofactor>
    <text evidence="7">Binds 1 zinc ion.</text>
</comment>
<dbReference type="InterPro" id="IPR001567">
    <property type="entry name" value="Pept_M3A_M3B_dom"/>
</dbReference>
<dbReference type="SUPFAM" id="SSF55486">
    <property type="entry name" value="Metalloproteases ('zincins'), catalytic domain"/>
    <property type="match status" value="1"/>
</dbReference>
<organism evidence="9 10">
    <name type="scientific">Ideonella azotifigens</name>
    <dbReference type="NCBI Taxonomy" id="513160"/>
    <lineage>
        <taxon>Bacteria</taxon>
        <taxon>Pseudomonadati</taxon>
        <taxon>Pseudomonadota</taxon>
        <taxon>Betaproteobacteria</taxon>
        <taxon>Burkholderiales</taxon>
        <taxon>Sphaerotilaceae</taxon>
        <taxon>Ideonella</taxon>
    </lineage>
</organism>
<evidence type="ECO:0000313" key="9">
    <source>
        <dbReference type="EMBL" id="GAA0740258.1"/>
    </source>
</evidence>
<dbReference type="EMBL" id="BAAAEW010000002">
    <property type="protein sequence ID" value="GAA0740258.1"/>
    <property type="molecule type" value="Genomic_DNA"/>
</dbReference>
<evidence type="ECO:0000313" key="10">
    <source>
        <dbReference type="Proteomes" id="UP001500279"/>
    </source>
</evidence>
<dbReference type="Proteomes" id="UP001500279">
    <property type="component" value="Unassembled WGS sequence"/>
</dbReference>
<evidence type="ECO:0000256" key="7">
    <source>
        <dbReference type="RuleBase" id="RU003435"/>
    </source>
</evidence>
<proteinExistence type="inferred from homology"/>
<dbReference type="PANTHER" id="PTHR43660:SF1">
    <property type="entry name" value="DIPEPTIDYL CARBOXYPEPTIDASE"/>
    <property type="match status" value="1"/>
</dbReference>
<dbReference type="InterPro" id="IPR024077">
    <property type="entry name" value="Neurolysin/TOP_dom2"/>
</dbReference>
<evidence type="ECO:0000259" key="8">
    <source>
        <dbReference type="Pfam" id="PF01432"/>
    </source>
</evidence>
<sequence length="689" mass="76836">MNASPNPLLTDWTGPFGLPPFEQVQPAHFEPAMRLAMRENLAELDAIAANTAPADFENTGAALDRAGAWLHRLGALLANLSASATSAELREVQRRMAAPLAAHDSVVKMHAGVFAKLDALHAQRESLALLPEQRRLLERLHADCVHAGARLSAVAQPRYAAIMQSLAERCTRFAQNVLADEAGYQLVLHSEAELAGLPPFVRAAARQAASERGLEGETWVITLSRSLIEPFLTFSERRDLRETAWRAWVGRGEVPGETDNRQLVREILQLRHAQAQLHGHASYADYALVDSMAGEQSAVRGLLDEVWQRALPAAEREREALVAMMRSHGVMHEPMGWDWRHWSEKVRQARFDIDDAEVKPYFSLEHMVEALFDCAQRLFGVSFEPRPDVLGYHPDVKVYEMFDATGRSAGLFLQDNFARQSKRSGAWMSGFNYQSRNRGVSRPLIVNNNNFVKAPPGQPTLLSFDDARTLFHEFGHGLHGLLSDVTYHRLSGTQVLRDFVELPSQLFEHWLGVPEVLQRHARHWQTGEPIPHSLVERLQKARHWGQGAETVSYLGSAWVDLEVHALTDPDGPVDVGAFEREALQRLGMPEAIGMRHRLAHFQHLFSGSAYAAGYYVYLWAEVLDADAFNAFVEAGNPFDAEVAARLHRHIYAAGDTVDPRTAYTSFRGRLPKLSPLLAKRGLLAPGLPA</sequence>
<dbReference type="PANTHER" id="PTHR43660">
    <property type="entry name" value="DIPEPTIDYL CARBOXYPEPTIDASE"/>
    <property type="match status" value="1"/>
</dbReference>
<dbReference type="Gene3D" id="1.10.1370.10">
    <property type="entry name" value="Neurolysin, domain 3"/>
    <property type="match status" value="1"/>
</dbReference>
<evidence type="ECO:0000256" key="5">
    <source>
        <dbReference type="ARBA" id="ARBA00022833"/>
    </source>
</evidence>
<keyword evidence="10" id="KW-1185">Reference proteome</keyword>
<evidence type="ECO:0000256" key="4">
    <source>
        <dbReference type="ARBA" id="ARBA00022801"/>
    </source>
</evidence>
<comment type="similarity">
    <text evidence="1 7">Belongs to the peptidase M3 family.</text>
</comment>
<evidence type="ECO:0000256" key="2">
    <source>
        <dbReference type="ARBA" id="ARBA00022670"/>
    </source>
</evidence>
<dbReference type="Pfam" id="PF01432">
    <property type="entry name" value="Peptidase_M3"/>
    <property type="match status" value="1"/>
</dbReference>
<dbReference type="Gene3D" id="3.40.390.10">
    <property type="entry name" value="Collagenase (Catalytic Domain)"/>
    <property type="match status" value="1"/>
</dbReference>
<dbReference type="InterPro" id="IPR045090">
    <property type="entry name" value="Pept_M3A_M3B"/>
</dbReference>
<keyword evidence="4 7" id="KW-0378">Hydrolase</keyword>
<evidence type="ECO:0000256" key="3">
    <source>
        <dbReference type="ARBA" id="ARBA00022723"/>
    </source>
</evidence>
<dbReference type="RefSeq" id="WP_231012751.1">
    <property type="nucleotide sequence ID" value="NZ_BAAAEW010000002.1"/>
</dbReference>
<evidence type="ECO:0000256" key="6">
    <source>
        <dbReference type="ARBA" id="ARBA00023049"/>
    </source>
</evidence>
<dbReference type="CDD" id="cd06456">
    <property type="entry name" value="M3A_DCP"/>
    <property type="match status" value="1"/>
</dbReference>
<reference evidence="10" key="1">
    <citation type="journal article" date="2019" name="Int. J. Syst. Evol. Microbiol.">
        <title>The Global Catalogue of Microorganisms (GCM) 10K type strain sequencing project: providing services to taxonomists for standard genome sequencing and annotation.</title>
        <authorList>
            <consortium name="The Broad Institute Genomics Platform"/>
            <consortium name="The Broad Institute Genome Sequencing Center for Infectious Disease"/>
            <person name="Wu L."/>
            <person name="Ma J."/>
        </authorList>
    </citation>
    <scope>NUCLEOTIDE SEQUENCE [LARGE SCALE GENOMIC DNA]</scope>
    <source>
        <strain evidence="10">JCM 15503</strain>
    </source>
</reference>
<keyword evidence="6 7" id="KW-0482">Metalloprotease</keyword>
<keyword evidence="5 7" id="KW-0862">Zinc</keyword>
<protein>
    <submittedName>
        <fullName evidence="9">M3 family metallopeptidase</fullName>
    </submittedName>
</protein>
<keyword evidence="2 7" id="KW-0645">Protease</keyword>